<proteinExistence type="predicted"/>
<name>A0A819XSN6_9BILA</name>
<feature type="region of interest" description="Disordered" evidence="1">
    <location>
        <begin position="404"/>
        <end position="529"/>
    </location>
</feature>
<feature type="compositionally biased region" description="Polar residues" evidence="1">
    <location>
        <begin position="407"/>
        <end position="425"/>
    </location>
</feature>
<evidence type="ECO:0000313" key="3">
    <source>
        <dbReference type="EMBL" id="CAF4387587.1"/>
    </source>
</evidence>
<evidence type="ECO:0000313" key="5">
    <source>
        <dbReference type="Proteomes" id="UP000663873"/>
    </source>
</evidence>
<feature type="compositionally biased region" description="Basic and acidic residues" evidence="1">
    <location>
        <begin position="426"/>
        <end position="438"/>
    </location>
</feature>
<dbReference type="Gene3D" id="3.80.10.10">
    <property type="entry name" value="Ribonuclease Inhibitor"/>
    <property type="match status" value="1"/>
</dbReference>
<feature type="compositionally biased region" description="Polar residues" evidence="1">
    <location>
        <begin position="10"/>
        <end position="19"/>
    </location>
</feature>
<feature type="compositionally biased region" description="Polar residues" evidence="1">
    <location>
        <begin position="723"/>
        <end position="751"/>
    </location>
</feature>
<dbReference type="PROSITE" id="PS51450">
    <property type="entry name" value="LRR"/>
    <property type="match status" value="1"/>
</dbReference>
<protein>
    <submittedName>
        <fullName evidence="2">Uncharacterized protein</fullName>
    </submittedName>
</protein>
<dbReference type="PANTHER" id="PTHR46984">
    <property type="entry name" value="LEUCINE-RICH REPEAT-CONTAINING PROTEIN 71"/>
    <property type="match status" value="1"/>
</dbReference>
<dbReference type="Pfam" id="PF13516">
    <property type="entry name" value="LRR_6"/>
    <property type="match status" value="3"/>
</dbReference>
<evidence type="ECO:0000313" key="2">
    <source>
        <dbReference type="EMBL" id="CAF4146709.1"/>
    </source>
</evidence>
<dbReference type="Proteomes" id="UP000663862">
    <property type="component" value="Unassembled WGS sequence"/>
</dbReference>
<dbReference type="EMBL" id="CAJOBR010000252">
    <property type="protein sequence ID" value="CAF4486859.1"/>
    <property type="molecule type" value="Genomic_DNA"/>
</dbReference>
<accession>A0A819XSN6</accession>
<evidence type="ECO:0000256" key="1">
    <source>
        <dbReference type="SAM" id="MobiDB-lite"/>
    </source>
</evidence>
<dbReference type="InterPro" id="IPR032675">
    <property type="entry name" value="LRR_dom_sf"/>
</dbReference>
<dbReference type="SMART" id="SM00368">
    <property type="entry name" value="LRR_RI"/>
    <property type="match status" value="4"/>
</dbReference>
<keyword evidence="5" id="KW-1185">Reference proteome</keyword>
<reference evidence="2" key="1">
    <citation type="submission" date="2021-02" db="EMBL/GenBank/DDBJ databases">
        <authorList>
            <person name="Nowell W R."/>
        </authorList>
    </citation>
    <scope>NUCLEOTIDE SEQUENCE</scope>
</reference>
<dbReference type="InterPro" id="IPR053040">
    <property type="entry name" value="LRR-containing_protein_71"/>
</dbReference>
<feature type="region of interest" description="Disordered" evidence="1">
    <location>
        <begin position="721"/>
        <end position="751"/>
    </location>
</feature>
<gene>
    <name evidence="4" type="ORF">QYT958_LOCUS3522</name>
    <name evidence="3" type="ORF">TSG867_LOCUS12034</name>
    <name evidence="2" type="ORF">UJA718_LOCUS3222</name>
</gene>
<feature type="region of interest" description="Disordered" evidence="1">
    <location>
        <begin position="73"/>
        <end position="106"/>
    </location>
</feature>
<dbReference type="Proteomes" id="UP000663848">
    <property type="component" value="Unassembled WGS sequence"/>
</dbReference>
<sequence>MGPKRADNISKGSKISLSGPSVLGITGAGSVPEQETQQFVGKFAADLEQCCREPSLTYPITIPVYIRGNPTQSAQIQSATSQSQQQQQQQQQQSQTVAPSGASVTPSVVAGGLAEEQLSTIGKKTSRARVPSVSQSGILIGITGADSDNRSFSVAGQEQSKVPSPSYKSFHLIPDSEFYRPKLLADSANNETESIDQITALYMRSWKLDQRFIDILKKILPLQEQLHTLDFCYVGLNDKTIYGLVELCQVIKNLNTQLIKFDFYFIIKNISLDGNPIAAECFHLLIEKDDSKISQLSLRYCNITDKGVERIARALGNISRQNWKLLTLNLSGNRIGDIGAQSLAAALRYNRTLISLNLSSNFINDKGALPLALVLRRIVLTPEEIIQRRRIILKRYAETHLDEFRVHTNSPTPSNVSTKSKSGRTSRGDFKRVADPNKRKINTGRTSQNVEKRNRNESDENRPPSENKGDLRRGRNEGSSGRSSVLNASPATGSTSRRTTASTSNASNKDSDQSKTPGPSRIRKVATTANVTTKKNISIVKEEDEDAAEQGRSNDLSLSGKKNKLPEFYSGFFIPQSVLLPIQGNERENPLLETNEFESQDGEMWLRGNFVLLSLNLSRNYLTIDSVREFLLSLEQQSAFTNANDIFNLSSTATAPLMNFSGLCRLELKGMNDISTKSSEYQSIEILLTQKSPLLRFQQLREREPKESFDLQSIQQLQQSISEKTANTLEKPRTGSSSKPTNQRPTSRLKE</sequence>
<dbReference type="EMBL" id="CAJOBP010000236">
    <property type="protein sequence ID" value="CAF4146709.1"/>
    <property type="molecule type" value="Genomic_DNA"/>
</dbReference>
<dbReference type="InterPro" id="IPR001611">
    <property type="entry name" value="Leu-rich_rpt"/>
</dbReference>
<dbReference type="EMBL" id="CAJOBQ010000596">
    <property type="protein sequence ID" value="CAF4387587.1"/>
    <property type="molecule type" value="Genomic_DNA"/>
</dbReference>
<comment type="caution">
    <text evidence="2">The sequence shown here is derived from an EMBL/GenBank/DDBJ whole genome shotgun (WGS) entry which is preliminary data.</text>
</comment>
<organism evidence="2 5">
    <name type="scientific">Rotaria socialis</name>
    <dbReference type="NCBI Taxonomy" id="392032"/>
    <lineage>
        <taxon>Eukaryota</taxon>
        <taxon>Metazoa</taxon>
        <taxon>Spiralia</taxon>
        <taxon>Gnathifera</taxon>
        <taxon>Rotifera</taxon>
        <taxon>Eurotatoria</taxon>
        <taxon>Bdelloidea</taxon>
        <taxon>Philodinida</taxon>
        <taxon>Philodinidae</taxon>
        <taxon>Rotaria</taxon>
    </lineage>
</organism>
<dbReference type="AlphaFoldDB" id="A0A819XSN6"/>
<feature type="compositionally biased region" description="Low complexity" evidence="1">
    <location>
        <begin position="73"/>
        <end position="96"/>
    </location>
</feature>
<dbReference type="Proteomes" id="UP000663873">
    <property type="component" value="Unassembled WGS sequence"/>
</dbReference>
<feature type="region of interest" description="Disordered" evidence="1">
    <location>
        <begin position="1"/>
        <end position="22"/>
    </location>
</feature>
<dbReference type="PANTHER" id="PTHR46984:SF1">
    <property type="entry name" value="LEUCINE-RICH REPEAT-CONTAINING PROTEIN 71"/>
    <property type="match status" value="1"/>
</dbReference>
<feature type="compositionally biased region" description="Low complexity" evidence="1">
    <location>
        <begin position="477"/>
        <end position="508"/>
    </location>
</feature>
<evidence type="ECO:0000313" key="4">
    <source>
        <dbReference type="EMBL" id="CAF4486859.1"/>
    </source>
</evidence>
<feature type="compositionally biased region" description="Basic and acidic residues" evidence="1">
    <location>
        <begin position="450"/>
        <end position="476"/>
    </location>
</feature>
<dbReference type="SUPFAM" id="SSF52047">
    <property type="entry name" value="RNI-like"/>
    <property type="match status" value="1"/>
</dbReference>